<dbReference type="OrthoDB" id="9761789at2"/>
<evidence type="ECO:0000313" key="1">
    <source>
        <dbReference type="EMBL" id="BDI32457.1"/>
    </source>
</evidence>
<keyword evidence="2" id="KW-1185">Reference proteome</keyword>
<dbReference type="KEGG" id="ccot:CCAX7_45080"/>
<reference evidence="1 2" key="1">
    <citation type="journal article" date="2019" name="Int. J. Syst. Evol. Microbiol.">
        <title>Capsulimonas corticalis gen. nov., sp. nov., an aerobic capsulated bacterium, of a novel bacterial order, Capsulimonadales ord. nov., of the class Armatimonadia of the phylum Armatimonadetes.</title>
        <authorList>
            <person name="Li J."/>
            <person name="Kudo C."/>
            <person name="Tonouchi A."/>
        </authorList>
    </citation>
    <scope>NUCLEOTIDE SEQUENCE [LARGE SCALE GENOMIC DNA]</scope>
    <source>
        <strain evidence="1 2">AX-7</strain>
    </source>
</reference>
<organism evidence="1 2">
    <name type="scientific">Capsulimonas corticalis</name>
    <dbReference type="NCBI Taxonomy" id="2219043"/>
    <lineage>
        <taxon>Bacteria</taxon>
        <taxon>Bacillati</taxon>
        <taxon>Armatimonadota</taxon>
        <taxon>Armatimonadia</taxon>
        <taxon>Capsulimonadales</taxon>
        <taxon>Capsulimonadaceae</taxon>
        <taxon>Capsulimonas</taxon>
    </lineage>
</organism>
<gene>
    <name evidence="1" type="ORF">CCAX7_45080</name>
</gene>
<evidence type="ECO:0000313" key="2">
    <source>
        <dbReference type="Proteomes" id="UP000287394"/>
    </source>
</evidence>
<dbReference type="AlphaFoldDB" id="A0A402D6H8"/>
<protein>
    <submittedName>
        <fullName evidence="1">Uncharacterized protein</fullName>
    </submittedName>
</protein>
<dbReference type="Proteomes" id="UP000287394">
    <property type="component" value="Chromosome"/>
</dbReference>
<sequence length="373" mass="41592">MPTLPPAPAPQTISSSAFQIGYSPRGVTHMKRVHDRYDTDYVAPKSALGNLILRYRAAGDREWKQASEATAAGGNGKDTLRYTISRTNSFKATEEFRLKGAALVWTIALSNATDRKLEIGDMGLPLPFNTHYGADTSETYTKRLIRHSFVAGGGSFIYWMRTNAQGPFLVMTPGAGTSLEYFDEPPRGAYTPYIHSQAARADLRAKGGTWRLPQTHLVLAPQGQAGDTHTYSFRFQWAPNYAGVRDVLCDEGLADINVVPGMTVPTDLSAMFSLRTRAQIKRVTAEHPGKTKVEYLGERGKDIHVYRARFAQLGENLLTIDLGGGRSLPLEFFVTEPLETLYKKRAAFLVSHEQHRDPAKWYNGLFSQWDMKR</sequence>
<proteinExistence type="predicted"/>
<dbReference type="EMBL" id="AP025739">
    <property type="protein sequence ID" value="BDI32457.1"/>
    <property type="molecule type" value="Genomic_DNA"/>
</dbReference>
<accession>A0A402D6H8</accession>
<dbReference type="InterPro" id="IPR043750">
    <property type="entry name" value="DUF5695"/>
</dbReference>
<dbReference type="Pfam" id="PF18951">
    <property type="entry name" value="DUF5695"/>
    <property type="match status" value="1"/>
</dbReference>
<name>A0A402D6H8_9BACT</name>